<dbReference type="InterPro" id="IPR000863">
    <property type="entry name" value="Sulfotransferase_dom"/>
</dbReference>
<organism evidence="2">
    <name type="scientific">Capitella teleta</name>
    <name type="common">Polychaete worm</name>
    <dbReference type="NCBI Taxonomy" id="283909"/>
    <lineage>
        <taxon>Eukaryota</taxon>
        <taxon>Metazoa</taxon>
        <taxon>Spiralia</taxon>
        <taxon>Lophotrochozoa</taxon>
        <taxon>Annelida</taxon>
        <taxon>Polychaeta</taxon>
        <taxon>Sedentaria</taxon>
        <taxon>Scolecida</taxon>
        <taxon>Capitellidae</taxon>
        <taxon>Capitella</taxon>
    </lineage>
</organism>
<dbReference type="EMBL" id="AMQN01011011">
    <property type="status" value="NOT_ANNOTATED_CDS"/>
    <property type="molecule type" value="Genomic_DNA"/>
</dbReference>
<dbReference type="STRING" id="283909.R7TTY9"/>
<reference evidence="4" key="1">
    <citation type="submission" date="2012-12" db="EMBL/GenBank/DDBJ databases">
        <authorList>
            <person name="Hellsten U."/>
            <person name="Grimwood J."/>
            <person name="Chapman J.A."/>
            <person name="Shapiro H."/>
            <person name="Aerts A."/>
            <person name="Otillar R.P."/>
            <person name="Terry A.Y."/>
            <person name="Boore J.L."/>
            <person name="Simakov O."/>
            <person name="Marletaz F."/>
            <person name="Cho S.-J."/>
            <person name="Edsinger-Gonzales E."/>
            <person name="Havlak P."/>
            <person name="Kuo D.-H."/>
            <person name="Larsson T."/>
            <person name="Lv J."/>
            <person name="Arendt D."/>
            <person name="Savage R."/>
            <person name="Osoegawa K."/>
            <person name="de Jong P."/>
            <person name="Lindberg D.R."/>
            <person name="Seaver E.C."/>
            <person name="Weisblat D.A."/>
            <person name="Putnam N.H."/>
            <person name="Grigoriev I.V."/>
            <person name="Rokhsar D.S."/>
        </authorList>
    </citation>
    <scope>NUCLEOTIDE SEQUENCE</scope>
    <source>
        <strain evidence="4">I ESC-2004</strain>
    </source>
</reference>
<dbReference type="SUPFAM" id="SSF52540">
    <property type="entry name" value="P-loop containing nucleoside triphosphate hydrolases"/>
    <property type="match status" value="1"/>
</dbReference>
<dbReference type="InterPro" id="IPR052654">
    <property type="entry name" value="CS_Sulfotransferase"/>
</dbReference>
<dbReference type="Pfam" id="PF00685">
    <property type="entry name" value="Sulfotransfer_1"/>
    <property type="match status" value="1"/>
</dbReference>
<reference evidence="2 4" key="2">
    <citation type="journal article" date="2013" name="Nature">
        <title>Insights into bilaterian evolution from three spiralian genomes.</title>
        <authorList>
            <person name="Simakov O."/>
            <person name="Marletaz F."/>
            <person name="Cho S.J."/>
            <person name="Edsinger-Gonzales E."/>
            <person name="Havlak P."/>
            <person name="Hellsten U."/>
            <person name="Kuo D.H."/>
            <person name="Larsson T."/>
            <person name="Lv J."/>
            <person name="Arendt D."/>
            <person name="Savage R."/>
            <person name="Osoegawa K."/>
            <person name="de Jong P."/>
            <person name="Grimwood J."/>
            <person name="Chapman J.A."/>
            <person name="Shapiro H."/>
            <person name="Aerts A."/>
            <person name="Otillar R.P."/>
            <person name="Terry A.Y."/>
            <person name="Boore J.L."/>
            <person name="Grigoriev I.V."/>
            <person name="Lindberg D.R."/>
            <person name="Seaver E.C."/>
            <person name="Weisblat D.A."/>
            <person name="Putnam N.H."/>
            <person name="Rokhsar D.S."/>
        </authorList>
    </citation>
    <scope>NUCLEOTIDE SEQUENCE</scope>
    <source>
        <strain evidence="2 4">I ESC-2004</strain>
    </source>
</reference>
<name>R7TTY9_CAPTE</name>
<accession>R7TTY9</accession>
<keyword evidence="4" id="KW-1185">Reference proteome</keyword>
<gene>
    <name evidence="2" type="ORF">CAPTEDRAFT_193481</name>
</gene>
<dbReference type="OMA" id="LRSHIIC"/>
<feature type="domain" description="Sulfotransferase" evidence="1">
    <location>
        <begin position="140"/>
        <end position="259"/>
    </location>
</feature>
<dbReference type="PANTHER" id="PTHR15723:SF0">
    <property type="entry name" value="CARBOHYDRATE SULFOTRANSFERASE 15"/>
    <property type="match status" value="1"/>
</dbReference>
<dbReference type="OrthoDB" id="8068875at2759"/>
<dbReference type="HOGENOM" id="CLU_017703_2_0_1"/>
<dbReference type="GO" id="GO:0019319">
    <property type="term" value="P:hexose biosynthetic process"/>
    <property type="evidence" value="ECO:0007669"/>
    <property type="project" value="TreeGrafter"/>
</dbReference>
<dbReference type="AlphaFoldDB" id="R7TTY9"/>
<dbReference type="PANTHER" id="PTHR15723">
    <property type="entry name" value="CARBOHYDRATE SULFOTRANSFERASE 15"/>
    <property type="match status" value="1"/>
</dbReference>
<dbReference type="EMBL" id="AMQN01011012">
    <property type="status" value="NOT_ANNOTATED_CDS"/>
    <property type="molecule type" value="Genomic_DNA"/>
</dbReference>
<dbReference type="Gene3D" id="3.40.50.300">
    <property type="entry name" value="P-loop containing nucleotide triphosphate hydrolases"/>
    <property type="match status" value="1"/>
</dbReference>
<dbReference type="EMBL" id="KB308639">
    <property type="protein sequence ID" value="ELT97144.1"/>
    <property type="molecule type" value="Genomic_DNA"/>
</dbReference>
<reference evidence="3" key="3">
    <citation type="submission" date="2015-06" db="UniProtKB">
        <authorList>
            <consortium name="EnsemblMetazoa"/>
        </authorList>
    </citation>
    <scope>IDENTIFICATION</scope>
</reference>
<protein>
    <recommendedName>
        <fullName evidence="1">Sulfotransferase domain-containing protein</fullName>
    </recommendedName>
</protein>
<dbReference type="EnsemblMetazoa" id="CapteT193481">
    <property type="protein sequence ID" value="CapteP193481"/>
    <property type="gene ID" value="CapteG193481"/>
</dbReference>
<sequence length="284" mass="33512">MPIPYYYIAGVSKCETYDLHFGIQQHLDVALGFAKEIAYWNRMRYDSYPPMLTSVNNASGTSLMVPRPFRHYLNVFDPTAQKILFSTKIEANTSNRYHYKITGDDTPSHFYEFDGRFKMTANRGLAEPKYILANIIHQITLKAKIILIFRDPVDRLYLEYMFFGKNAELSQENFLLLFERGYKAFQMCLSRMTLRSCIYDDEVDLASQPLRLKVGLYHPFLCDWMNAIPRDQFFITRMEEYPENRLRVPKGIVEFLEIDALAFVISLDPFIVAYIFYCFNEFFF</sequence>
<dbReference type="InterPro" id="IPR027417">
    <property type="entry name" value="P-loop_NTPase"/>
</dbReference>
<evidence type="ECO:0000313" key="4">
    <source>
        <dbReference type="Proteomes" id="UP000014760"/>
    </source>
</evidence>
<evidence type="ECO:0000313" key="3">
    <source>
        <dbReference type="EnsemblMetazoa" id="CapteP193481"/>
    </source>
</evidence>
<proteinExistence type="predicted"/>
<evidence type="ECO:0000259" key="1">
    <source>
        <dbReference type="Pfam" id="PF00685"/>
    </source>
</evidence>
<evidence type="ECO:0000313" key="2">
    <source>
        <dbReference type="EMBL" id="ELT97144.1"/>
    </source>
</evidence>
<dbReference type="GO" id="GO:0050659">
    <property type="term" value="F:N-acetylgalactosamine 4-sulfate 6-O-sulfotransferase activity"/>
    <property type="evidence" value="ECO:0007669"/>
    <property type="project" value="TreeGrafter"/>
</dbReference>
<dbReference type="Proteomes" id="UP000014760">
    <property type="component" value="Unassembled WGS sequence"/>
</dbReference>